<reference evidence="2" key="1">
    <citation type="submission" date="2016-12" db="EMBL/GenBank/DDBJ databases">
        <authorList>
            <person name="Meng X."/>
        </authorList>
    </citation>
    <scope>NUCLEOTIDE SEQUENCE [LARGE SCALE GENOMIC DNA]</scope>
    <source>
        <strain evidence="2">DSM 20732</strain>
    </source>
</reference>
<name>A0A1Q5PYV0_9ACTO</name>
<evidence type="ECO:0000313" key="2">
    <source>
        <dbReference type="Proteomes" id="UP000185612"/>
    </source>
</evidence>
<sequence length="239" mass="26732">MAQNGFPDYQVIWDSNAPRSEFLAGSGNFQVLTPAAAQRFGYRRVTEPGDLVPQGAYADKSDAFHEQIAQCEIANEDILLTPQEKAYVPQPLPEQAEDFPGPQTPEEEAGSLLNRLSVDTNTGELPAAADRWRQCMAPLGIPDLPAEPWLPAMRHRMPPSLLTRWNWQPGGQPSADEIEVATHDANCRETSGWQAALYDAEWELHTNFITQHGHELAPRLADLKAREDHYRQIIANHHP</sequence>
<dbReference type="InParanoid" id="A0A1Q5PYV0"/>
<comment type="caution">
    <text evidence="1">The sequence shown here is derived from an EMBL/GenBank/DDBJ whole genome shotgun (WGS) entry which is preliminary data.</text>
</comment>
<keyword evidence="2" id="KW-1185">Reference proteome</keyword>
<organism evidence="1 2">
    <name type="scientific">Buchananella hordeovulneris</name>
    <dbReference type="NCBI Taxonomy" id="52770"/>
    <lineage>
        <taxon>Bacteria</taxon>
        <taxon>Bacillati</taxon>
        <taxon>Actinomycetota</taxon>
        <taxon>Actinomycetes</taxon>
        <taxon>Actinomycetales</taxon>
        <taxon>Actinomycetaceae</taxon>
        <taxon>Buchananella</taxon>
    </lineage>
</organism>
<evidence type="ECO:0000313" key="1">
    <source>
        <dbReference type="EMBL" id="OKL52803.1"/>
    </source>
</evidence>
<dbReference type="AlphaFoldDB" id="A0A1Q5PYV0"/>
<dbReference type="Proteomes" id="UP000185612">
    <property type="component" value="Unassembled WGS sequence"/>
</dbReference>
<accession>A0A1Q5PYV0</accession>
<protein>
    <submittedName>
        <fullName evidence="1">Uncharacterized protein</fullName>
    </submittedName>
</protein>
<dbReference type="EMBL" id="MQVS01000001">
    <property type="protein sequence ID" value="OKL52803.1"/>
    <property type="molecule type" value="Genomic_DNA"/>
</dbReference>
<gene>
    <name evidence="1" type="ORF">BSZ40_01505</name>
</gene>
<proteinExistence type="predicted"/>